<name>A0A8S5QB38_9CAUD</name>
<reference evidence="1" key="1">
    <citation type="journal article" date="2021" name="Proc. Natl. Acad. Sci. U.S.A.">
        <title>A Catalog of Tens of Thousands of Viruses from Human Metagenomes Reveals Hidden Associations with Chronic Diseases.</title>
        <authorList>
            <person name="Tisza M.J."/>
            <person name="Buck C.B."/>
        </authorList>
    </citation>
    <scope>NUCLEOTIDE SEQUENCE</scope>
    <source>
        <strain evidence="1">CtlQ13</strain>
    </source>
</reference>
<sequence>MNPKEAEDRERLEKMTMKEIKAVAKDEGIALGYDGSRKANAIGLILEWRRFKGCYMERY</sequence>
<organism evidence="1">
    <name type="scientific">Siphoviridae sp. ctlQ13</name>
    <dbReference type="NCBI Taxonomy" id="2825648"/>
    <lineage>
        <taxon>Viruses</taxon>
        <taxon>Duplodnaviria</taxon>
        <taxon>Heunggongvirae</taxon>
        <taxon>Uroviricota</taxon>
        <taxon>Caudoviricetes</taxon>
    </lineage>
</organism>
<accession>A0A8S5QB38</accession>
<dbReference type="EMBL" id="BK015619">
    <property type="protein sequence ID" value="DAE16256.1"/>
    <property type="molecule type" value="Genomic_DNA"/>
</dbReference>
<protein>
    <submittedName>
        <fullName evidence="1">HeH/LEM domain</fullName>
    </submittedName>
</protein>
<evidence type="ECO:0000313" key="1">
    <source>
        <dbReference type="EMBL" id="DAE16256.1"/>
    </source>
</evidence>
<proteinExistence type="predicted"/>